<dbReference type="EMBL" id="CP112998">
    <property type="protein sequence ID" value="WAC13576.1"/>
    <property type="molecule type" value="Genomic_DNA"/>
</dbReference>
<dbReference type="SUPFAM" id="SSF53335">
    <property type="entry name" value="S-adenosyl-L-methionine-dependent methyltransferases"/>
    <property type="match status" value="1"/>
</dbReference>
<evidence type="ECO:0000313" key="2">
    <source>
        <dbReference type="Proteomes" id="UP001164653"/>
    </source>
</evidence>
<dbReference type="InterPro" id="IPR029063">
    <property type="entry name" value="SAM-dependent_MTases_sf"/>
</dbReference>
<dbReference type="KEGG" id="dpf:ON006_06380"/>
<keyword evidence="2" id="KW-1185">Reference proteome</keyword>
<name>A0A9E8SNB1_9BACT</name>
<dbReference type="GO" id="GO:0032259">
    <property type="term" value="P:methylation"/>
    <property type="evidence" value="ECO:0007669"/>
    <property type="project" value="UniProtKB-KW"/>
</dbReference>
<dbReference type="GO" id="GO:0008168">
    <property type="term" value="F:methyltransferase activity"/>
    <property type="evidence" value="ECO:0007669"/>
    <property type="project" value="UniProtKB-KW"/>
</dbReference>
<keyword evidence="1" id="KW-0808">Transferase</keyword>
<protein>
    <submittedName>
        <fullName evidence="1">Class I SAM-dependent methyltransferase</fullName>
        <ecNumber evidence="1">2.1.1.-</ecNumber>
    </submittedName>
</protein>
<organism evidence="1 2">
    <name type="scientific">Dyadobacter pollutisoli</name>
    <dbReference type="NCBI Taxonomy" id="2910158"/>
    <lineage>
        <taxon>Bacteria</taxon>
        <taxon>Pseudomonadati</taxon>
        <taxon>Bacteroidota</taxon>
        <taxon>Cytophagia</taxon>
        <taxon>Cytophagales</taxon>
        <taxon>Spirosomataceae</taxon>
        <taxon>Dyadobacter</taxon>
    </lineage>
</organism>
<dbReference type="Pfam" id="PF13578">
    <property type="entry name" value="Methyltransf_24"/>
    <property type="match status" value="1"/>
</dbReference>
<accession>A0A9E8SNB1</accession>
<sequence length="192" mass="21068">MTQDINQPIPAAYTAIDEETKKSGFTMASDIHTCSLLKTLAAAKPGSKMLELGTGTGLSTAWILAGMDQGSTLVSIDNDARFLDIAANHLASDPRLTLLHTDGADWVENNKGEKYDYIFADTWHGKYLLLDEVLGMLNPGAFYIIDDMLPQPNWPEGHDMKALNLLEYLDSRTDLALTRQVWATGIVIAVKV</sequence>
<dbReference type="AlphaFoldDB" id="A0A9E8SNB1"/>
<dbReference type="CDD" id="cd02440">
    <property type="entry name" value="AdoMet_MTases"/>
    <property type="match status" value="1"/>
</dbReference>
<dbReference type="PANTHER" id="PTHR43167">
    <property type="entry name" value="PUTATIVE (AFU_ORTHOLOGUE AFUA_6G01830)-RELATED"/>
    <property type="match status" value="1"/>
</dbReference>
<dbReference type="PANTHER" id="PTHR43167:SF1">
    <property type="entry name" value="PUTATIVE (AFU_ORTHOLOGUE AFUA_6G01830)-RELATED"/>
    <property type="match status" value="1"/>
</dbReference>
<gene>
    <name evidence="1" type="ORF">ON006_06380</name>
</gene>
<evidence type="ECO:0000313" key="1">
    <source>
        <dbReference type="EMBL" id="WAC13576.1"/>
    </source>
</evidence>
<dbReference type="Proteomes" id="UP001164653">
    <property type="component" value="Chromosome"/>
</dbReference>
<reference evidence="1" key="1">
    <citation type="submission" date="2022-11" db="EMBL/GenBank/DDBJ databases">
        <title>Dyadobacter pollutisoli sp. nov., isolated from plastic dumped soil.</title>
        <authorList>
            <person name="Kim J.M."/>
            <person name="Kim K.R."/>
            <person name="Lee J.K."/>
            <person name="Hao L."/>
            <person name="Jeon C.O."/>
        </authorList>
    </citation>
    <scope>NUCLEOTIDE SEQUENCE</scope>
    <source>
        <strain evidence="1">U1</strain>
    </source>
</reference>
<dbReference type="EC" id="2.1.1.-" evidence="1"/>
<proteinExistence type="predicted"/>
<dbReference type="Gene3D" id="3.40.50.150">
    <property type="entry name" value="Vaccinia Virus protein VP39"/>
    <property type="match status" value="1"/>
</dbReference>
<dbReference type="RefSeq" id="WP_244819316.1">
    <property type="nucleotide sequence ID" value="NZ_CP112998.1"/>
</dbReference>
<keyword evidence="1" id="KW-0489">Methyltransferase</keyword>